<dbReference type="CDD" id="cd00635">
    <property type="entry name" value="PLPDE_III_YBL036c_like"/>
    <property type="match status" value="1"/>
</dbReference>
<comment type="cofactor">
    <cofactor evidence="3">
        <name>pyridoxal 5'-phosphate</name>
        <dbReference type="ChEBI" id="CHEBI:597326"/>
    </cofactor>
</comment>
<feature type="modified residue" description="N6-(pyridoxal phosphate)lysine" evidence="2 3">
    <location>
        <position position="36"/>
    </location>
</feature>
<protein>
    <recommendedName>
        <fullName evidence="2">Pyridoxal phosphate homeostasis protein</fullName>
        <shortName evidence="2">PLP homeostasis protein</shortName>
    </recommendedName>
</protein>
<dbReference type="PIRSF" id="PIRSF004848">
    <property type="entry name" value="YBL036c_PLPDEIII"/>
    <property type="match status" value="1"/>
</dbReference>
<dbReference type="PANTHER" id="PTHR10146">
    <property type="entry name" value="PROLINE SYNTHETASE CO-TRANSCRIBED BACTERIAL HOMOLOG PROTEIN"/>
    <property type="match status" value="1"/>
</dbReference>
<dbReference type="GO" id="GO:0030170">
    <property type="term" value="F:pyridoxal phosphate binding"/>
    <property type="evidence" value="ECO:0007669"/>
    <property type="project" value="UniProtKB-UniRule"/>
</dbReference>
<organism evidence="6 7">
    <name type="scientific">Thermosyntropha lipolytica DSM 11003</name>
    <dbReference type="NCBI Taxonomy" id="1123382"/>
    <lineage>
        <taxon>Bacteria</taxon>
        <taxon>Bacillati</taxon>
        <taxon>Bacillota</taxon>
        <taxon>Clostridia</taxon>
        <taxon>Eubacteriales</taxon>
        <taxon>Syntrophomonadaceae</taxon>
        <taxon>Thermosyntropha</taxon>
    </lineage>
</organism>
<dbReference type="HAMAP" id="MF_02087">
    <property type="entry name" value="PLP_homeostasis"/>
    <property type="match status" value="1"/>
</dbReference>
<gene>
    <name evidence="6" type="ORF">SAMN02745221_00326</name>
</gene>
<evidence type="ECO:0000256" key="1">
    <source>
        <dbReference type="ARBA" id="ARBA00022898"/>
    </source>
</evidence>
<dbReference type="EMBL" id="FQWY01000004">
    <property type="protein sequence ID" value="SHG49053.1"/>
    <property type="molecule type" value="Genomic_DNA"/>
</dbReference>
<dbReference type="Pfam" id="PF01168">
    <property type="entry name" value="Ala_racemase_N"/>
    <property type="match status" value="1"/>
</dbReference>
<dbReference type="Gene3D" id="3.20.20.10">
    <property type="entry name" value="Alanine racemase"/>
    <property type="match status" value="1"/>
</dbReference>
<evidence type="ECO:0000313" key="7">
    <source>
        <dbReference type="Proteomes" id="UP000242329"/>
    </source>
</evidence>
<comment type="function">
    <text evidence="2">Pyridoxal 5'-phosphate (PLP)-binding protein, which is involved in PLP homeostasis.</text>
</comment>
<evidence type="ECO:0000256" key="2">
    <source>
        <dbReference type="HAMAP-Rule" id="MF_02087"/>
    </source>
</evidence>
<evidence type="ECO:0000313" key="6">
    <source>
        <dbReference type="EMBL" id="SHG49053.1"/>
    </source>
</evidence>
<evidence type="ECO:0000256" key="3">
    <source>
        <dbReference type="PIRSR" id="PIRSR004848-1"/>
    </source>
</evidence>
<dbReference type="OrthoDB" id="9804072at2"/>
<evidence type="ECO:0000259" key="5">
    <source>
        <dbReference type="Pfam" id="PF01168"/>
    </source>
</evidence>
<proteinExistence type="inferred from homology"/>
<dbReference type="FunFam" id="3.20.20.10:FF:000018">
    <property type="entry name" value="Pyridoxal phosphate homeostasis protein"/>
    <property type="match status" value="1"/>
</dbReference>
<sequence>MSGLENNLKQVRERIEKACLKAGRNPADIMLVAVSKTVDIDTIKKAYELGITHFGENRVQELKQKIPLLPQANWHMIGRLQTNKVKDIVGKVVLIHSLDRWNLAEEINKRARALHMNVSTLLQINIAGEEQKAGIAPDDVEYFLESVSQLDHIRITGFMTMAPLLDNPEEARPVFRELAQLRQKFRQKSYPNVELKYLSMGMSQDFEIAIEEGADIVRIGSAIFHGE</sequence>
<dbReference type="Proteomes" id="UP000242329">
    <property type="component" value="Unassembled WGS sequence"/>
</dbReference>
<dbReference type="InterPro" id="IPR029066">
    <property type="entry name" value="PLP-binding_barrel"/>
</dbReference>
<keyword evidence="1 2" id="KW-0663">Pyridoxal phosphate</keyword>
<dbReference type="PROSITE" id="PS01211">
    <property type="entry name" value="UPF0001"/>
    <property type="match status" value="1"/>
</dbReference>
<dbReference type="AlphaFoldDB" id="A0A1M5KA36"/>
<evidence type="ECO:0000256" key="4">
    <source>
        <dbReference type="RuleBase" id="RU004514"/>
    </source>
</evidence>
<name>A0A1M5KA36_9FIRM</name>
<reference evidence="7" key="1">
    <citation type="submission" date="2016-11" db="EMBL/GenBank/DDBJ databases">
        <authorList>
            <person name="Varghese N."/>
            <person name="Submissions S."/>
        </authorList>
    </citation>
    <scope>NUCLEOTIDE SEQUENCE [LARGE SCALE GENOMIC DNA]</scope>
    <source>
        <strain evidence="7">DSM 11003</strain>
    </source>
</reference>
<dbReference type="InterPro" id="IPR011078">
    <property type="entry name" value="PyrdxlP_homeostasis"/>
</dbReference>
<keyword evidence="7" id="KW-1185">Reference proteome</keyword>
<dbReference type="STRING" id="1123382.SAMN02745221_00326"/>
<comment type="similarity">
    <text evidence="2 4">Belongs to the pyridoxal phosphate-binding protein YggS/PROSC family.</text>
</comment>
<accession>A0A1M5KA36</accession>
<feature type="domain" description="Alanine racemase N-terminal" evidence="5">
    <location>
        <begin position="8"/>
        <end position="224"/>
    </location>
</feature>
<dbReference type="RefSeq" id="WP_073089265.1">
    <property type="nucleotide sequence ID" value="NZ_FQWY01000004.1"/>
</dbReference>
<dbReference type="NCBIfam" id="TIGR00044">
    <property type="entry name" value="YggS family pyridoxal phosphate-dependent enzyme"/>
    <property type="match status" value="1"/>
</dbReference>
<dbReference type="SUPFAM" id="SSF51419">
    <property type="entry name" value="PLP-binding barrel"/>
    <property type="match status" value="1"/>
</dbReference>
<dbReference type="PANTHER" id="PTHR10146:SF14">
    <property type="entry name" value="PYRIDOXAL PHOSPHATE HOMEOSTASIS PROTEIN"/>
    <property type="match status" value="1"/>
</dbReference>
<dbReference type="InterPro" id="IPR001608">
    <property type="entry name" value="Ala_racemase_N"/>
</dbReference>